<evidence type="ECO:0000259" key="8">
    <source>
        <dbReference type="Pfam" id="PF05420"/>
    </source>
</evidence>
<dbReference type="InterPro" id="IPR019734">
    <property type="entry name" value="TPR_rpt"/>
</dbReference>
<evidence type="ECO:0000256" key="3">
    <source>
        <dbReference type="ARBA" id="ARBA00022729"/>
    </source>
</evidence>
<feature type="domain" description="Cellulose synthase operon C C-terminal" evidence="8">
    <location>
        <begin position="927"/>
        <end position="1348"/>
    </location>
</feature>
<dbReference type="PRINTS" id="PR01441">
    <property type="entry name" value="CELLSNTHASEC"/>
</dbReference>
<comment type="function">
    <text evidence="1">Required for maximal bacterial cellulose synthesis.</text>
</comment>
<reference evidence="9 12" key="2">
    <citation type="journal article" date="2020" name="FEMS Microbiol. Ecol.">
        <title>Temporal dynamics of bacterial communities during seed development and maturation.</title>
        <authorList>
            <person name="Chesneau G."/>
            <person name="Torres-Cortes G."/>
            <person name="Briand M."/>
            <person name="Darrasse A."/>
            <person name="Preveaux A."/>
            <person name="Marais C."/>
            <person name="Jacques M.A."/>
            <person name="Shade A."/>
            <person name="Barret M."/>
        </authorList>
    </citation>
    <scope>NUCLEOTIDE SEQUENCE [LARGE SCALE GENOMIC DNA]</scope>
    <source>
        <strain evidence="9 12">CFBP13732</strain>
    </source>
</reference>
<dbReference type="GO" id="GO:0019867">
    <property type="term" value="C:outer membrane"/>
    <property type="evidence" value="ECO:0007669"/>
    <property type="project" value="InterPro"/>
</dbReference>
<dbReference type="GO" id="GO:0030244">
    <property type="term" value="P:cellulose biosynthetic process"/>
    <property type="evidence" value="ECO:0007669"/>
    <property type="project" value="UniProtKB-KW"/>
</dbReference>
<gene>
    <name evidence="10" type="ORF">EpCFBP13511_06510</name>
    <name evidence="9" type="ORF">IFT93_19265</name>
</gene>
<evidence type="ECO:0000256" key="4">
    <source>
        <dbReference type="ARBA" id="ARBA00022737"/>
    </source>
</evidence>
<accession>A0A4U3FFV9</accession>
<keyword evidence="5 7" id="KW-0802">TPR repeat</keyword>
<reference evidence="10 11" key="1">
    <citation type="journal article" date="2019" name="Sci. Rep.">
        <title>Differences in resource use lead to coexistence of seed-transmitted microbial populations.</title>
        <authorList>
            <person name="Torres-Cortes G."/>
            <person name="Garcia B.J."/>
            <person name="Compant S."/>
            <person name="Rezki S."/>
            <person name="Jones P."/>
            <person name="Preveaux A."/>
            <person name="Briand M."/>
            <person name="Roulet A."/>
            <person name="Bouchez O."/>
            <person name="Jacobson D."/>
            <person name="Barret M."/>
        </authorList>
    </citation>
    <scope>NUCLEOTIDE SEQUENCE [LARGE SCALE GENOMIC DNA]</scope>
    <source>
        <strain evidence="10 11">CFBP13511</strain>
    </source>
</reference>
<dbReference type="STRING" id="1219360.GCA_001571305_01498"/>
<dbReference type="SMART" id="SM00028">
    <property type="entry name" value="TPR"/>
    <property type="match status" value="4"/>
</dbReference>
<keyword evidence="6" id="KW-0135">Cellulose biosynthesis</keyword>
<dbReference type="EMBL" id="JACYNN010000019">
    <property type="protein sequence ID" value="MBD8108527.1"/>
    <property type="molecule type" value="Genomic_DNA"/>
</dbReference>
<dbReference type="UniPathway" id="UPA00694"/>
<evidence type="ECO:0000256" key="5">
    <source>
        <dbReference type="ARBA" id="ARBA00022803"/>
    </source>
</evidence>
<dbReference type="InterPro" id="IPR011990">
    <property type="entry name" value="TPR-like_helical_dom_sf"/>
</dbReference>
<dbReference type="Pfam" id="PF05420">
    <property type="entry name" value="BCSC_C"/>
    <property type="match status" value="1"/>
</dbReference>
<dbReference type="OrthoDB" id="174989at2"/>
<evidence type="ECO:0000256" key="6">
    <source>
        <dbReference type="ARBA" id="ARBA00022916"/>
    </source>
</evidence>
<dbReference type="SUPFAM" id="SSF48452">
    <property type="entry name" value="TPR-like"/>
    <property type="match status" value="4"/>
</dbReference>
<dbReference type="GO" id="GO:0006011">
    <property type="term" value="P:UDP-alpha-D-glucose metabolic process"/>
    <property type="evidence" value="ECO:0007669"/>
    <property type="project" value="InterPro"/>
</dbReference>
<dbReference type="RefSeq" id="WP_137268943.1">
    <property type="nucleotide sequence ID" value="NZ_JACYNM010000020.1"/>
</dbReference>
<evidence type="ECO:0000256" key="1">
    <source>
        <dbReference type="ARBA" id="ARBA00003476"/>
    </source>
</evidence>
<evidence type="ECO:0000313" key="10">
    <source>
        <dbReference type="EMBL" id="TKJ92454.1"/>
    </source>
</evidence>
<dbReference type="EMBL" id="QGAC01000005">
    <property type="protein sequence ID" value="TKJ92454.1"/>
    <property type="molecule type" value="Genomic_DNA"/>
</dbReference>
<keyword evidence="3" id="KW-0732">Signal</keyword>
<comment type="pathway">
    <text evidence="2">Glycan metabolism; bacterial cellulose biosynthesis.</text>
</comment>
<evidence type="ECO:0000313" key="9">
    <source>
        <dbReference type="EMBL" id="MBD8108527.1"/>
    </source>
</evidence>
<protein>
    <submittedName>
        <fullName evidence="9">BCSC C-terminal domain-containing protein</fullName>
    </submittedName>
    <submittedName>
        <fullName evidence="10">Cellulose synthase</fullName>
    </submittedName>
</protein>
<dbReference type="Pfam" id="PF13432">
    <property type="entry name" value="TPR_16"/>
    <property type="match status" value="1"/>
</dbReference>
<dbReference type="Pfam" id="PF14559">
    <property type="entry name" value="TPR_19"/>
    <property type="match status" value="1"/>
</dbReference>
<evidence type="ECO:0000313" key="11">
    <source>
        <dbReference type="Proteomes" id="UP000306393"/>
    </source>
</evidence>
<dbReference type="InterPro" id="IPR051012">
    <property type="entry name" value="CellSynth/LPSAsmb/PSIAsmb"/>
</dbReference>
<dbReference type="Gene3D" id="1.25.40.10">
    <property type="entry name" value="Tetratricopeptide repeat domain"/>
    <property type="match status" value="4"/>
</dbReference>
<evidence type="ECO:0000313" key="12">
    <source>
        <dbReference type="Proteomes" id="UP000661012"/>
    </source>
</evidence>
<feature type="repeat" description="TPR" evidence="7">
    <location>
        <begin position="303"/>
        <end position="336"/>
    </location>
</feature>
<organism evidence="10 11">
    <name type="scientific">Erwinia persicina</name>
    <dbReference type="NCBI Taxonomy" id="55211"/>
    <lineage>
        <taxon>Bacteria</taxon>
        <taxon>Pseudomonadati</taxon>
        <taxon>Pseudomonadota</taxon>
        <taxon>Gammaproteobacteria</taxon>
        <taxon>Enterobacterales</taxon>
        <taxon>Erwiniaceae</taxon>
        <taxon>Erwinia</taxon>
    </lineage>
</organism>
<evidence type="ECO:0000256" key="7">
    <source>
        <dbReference type="PROSITE-ProRule" id="PRU00339"/>
    </source>
</evidence>
<sequence>MKTTLTPLTARIRQRWMFGSGLVLSVMTFPLLAAENNPAVKALFDQANYWHQKAHDELARDALNKVLMVDGNNAQALFLMALWSQQGGDGAAAAKWRARLSQVSPQDPRLSELDAARQMQTIPAAQLSLARQQARSGNTAAALQTWRNTFSGNTPPASVAAEYYLTMAGDRTLLPQAVDNLRQFVAQHPQDTGAKLALGKALTWQESTRREGLQMLEGLAGGNADADRSLRQALLWLGPQSGDAPLYQHYQQRHPQDTAVMDHYRKNVGGAAKGEGFNALNSGDVSGAQTAFDRVLQTNPEDADALAGLGYVAQRSGDYARAADYLERAAKLGGSNSEQRQQQATDARFYGQLAAAQQAMKAGDSAQALSLSAPLTQAAGEKGVAAKLFRADVLRRNNQLDQAAQTYRDVLSGDAANRPAKEGLFYVLRQQGNTAEANTLLASLPSSVREAVTPRPVATSEPVRRDAKQALAAGNSQRAITILQQGMQRFPADGWLRLDLARIYQQQGNTAAAAGVMQPAFRNGASSNEVYAAALFASESGAWGQAQSLLSRIPARSQNAEMRALTQRVNFNQQMSVAQQYLAQGASAAAANTLKALAANPPQNPADAGNLAKGLAQAGDMTTAVSVVRASMQRGVQGNAGDYAAQVAVLNQAGLGGEAQAFLSNPELQSRSTSAQLAGIRNGGIINEVDELRERKQYAAAYDKLIGALQKDPQNSDLMFAMARLYQSGKMNKEAAVVYDYLMTRDTDTQDAREGAINTALALNDVPKARALASGLRGEPSPERLLLLARVSEAEGDHHQALSYLRTAKGKMIGLDGSRVGSTAGIGGLTLSDNPFINRTTMSVRKSPSVYGNTMPWQQAPDARDYRDIDGAEGGLTLVGGGTEAATRQNQTLHQIDTMMDELEKDTGTWMQGGIQIRGRDGENGLSKLTEAKAPLVWSSSPLGDARFDFTVTPMTLSAGSASGDAYRRLGTGAAGVAVANLIQNIKNEQTSYSGLTAAEKATFDAANPGVGAALTNLTGIDSADYNPFTNSGVSNLQSLNNNATLAKYLAASSRKVNVDTASSSSTDSQTASGVELNLALSGDSYRIDLGSTPLGQDLSTMVGGVKWAPKLTDYLTLILTGERRAVTDSLLSYVGVKDKFSGKSWGRVTKNGGNAMLSYDDGDAGFYVGAGGYSYVGENVASNTSLMGNAGAYVRPFHFNDRELKTGINISWMDFSKNLSNFSYGQGGYFSPQNYISVSFPVDFTQTYDDLSVKVGGSAGYQSYTQDRSAYFPNNSDYQSLLEDAVTAGYAKEAYFSGGSKSGIGYNLHAGADYKINKDVTIGGQLGYDTFGDYNESTAQLYFRYMLGGK</sequence>
<dbReference type="InterPro" id="IPR003921">
    <property type="entry name" value="Cell_synth_C"/>
</dbReference>
<dbReference type="PANTHER" id="PTHR45586">
    <property type="entry name" value="TPR REPEAT-CONTAINING PROTEIN PA4667"/>
    <property type="match status" value="1"/>
</dbReference>
<evidence type="ECO:0000256" key="2">
    <source>
        <dbReference type="ARBA" id="ARBA00005186"/>
    </source>
</evidence>
<dbReference type="PANTHER" id="PTHR45586:SF1">
    <property type="entry name" value="LIPOPOLYSACCHARIDE ASSEMBLY PROTEIN B"/>
    <property type="match status" value="1"/>
</dbReference>
<dbReference type="PROSITE" id="PS50005">
    <property type="entry name" value="TPR"/>
    <property type="match status" value="1"/>
</dbReference>
<dbReference type="Proteomes" id="UP000661012">
    <property type="component" value="Unassembled WGS sequence"/>
</dbReference>
<dbReference type="InterPro" id="IPR008410">
    <property type="entry name" value="BCSC_C"/>
</dbReference>
<keyword evidence="12" id="KW-1185">Reference proteome</keyword>
<comment type="caution">
    <text evidence="10">The sequence shown here is derived from an EMBL/GenBank/DDBJ whole genome shotgun (WGS) entry which is preliminary data.</text>
</comment>
<name>A0A4U3FFV9_9GAMM</name>
<keyword evidence="4" id="KW-0677">Repeat</keyword>
<dbReference type="Proteomes" id="UP000306393">
    <property type="component" value="Unassembled WGS sequence"/>
</dbReference>
<proteinExistence type="predicted"/>